<keyword evidence="3" id="KW-1185">Reference proteome</keyword>
<dbReference type="Proteomes" id="UP001443914">
    <property type="component" value="Unassembled WGS sequence"/>
</dbReference>
<sequence>MADEQQIGYIGLLEIIDNSAITNTKLTNPTTDRYEQITRSKDYDNQTGTYVRGTAKESYSTGDYSNRGRAGYKDEYKTSFTVRVGDKRGYTEYYKQEKVTRVEYDDTPSYSSGSGGGGGGKRNYYGGGRKGYKSYGGGKKYLN</sequence>
<dbReference type="EMBL" id="JBDFQZ010000005">
    <property type="protein sequence ID" value="KAK9724970.1"/>
    <property type="molecule type" value="Genomic_DNA"/>
</dbReference>
<comment type="caution">
    <text evidence="2">The sequence shown here is derived from an EMBL/GenBank/DDBJ whole genome shotgun (WGS) entry which is preliminary data.</text>
</comment>
<feature type="compositionally biased region" description="Gly residues" evidence="1">
    <location>
        <begin position="113"/>
        <end position="143"/>
    </location>
</feature>
<protein>
    <submittedName>
        <fullName evidence="2">Uncharacterized protein</fullName>
    </submittedName>
</protein>
<organism evidence="2 3">
    <name type="scientific">Saponaria officinalis</name>
    <name type="common">Common soapwort</name>
    <name type="synonym">Lychnis saponaria</name>
    <dbReference type="NCBI Taxonomy" id="3572"/>
    <lineage>
        <taxon>Eukaryota</taxon>
        <taxon>Viridiplantae</taxon>
        <taxon>Streptophyta</taxon>
        <taxon>Embryophyta</taxon>
        <taxon>Tracheophyta</taxon>
        <taxon>Spermatophyta</taxon>
        <taxon>Magnoliopsida</taxon>
        <taxon>eudicotyledons</taxon>
        <taxon>Gunneridae</taxon>
        <taxon>Pentapetalae</taxon>
        <taxon>Caryophyllales</taxon>
        <taxon>Caryophyllaceae</taxon>
        <taxon>Caryophylleae</taxon>
        <taxon>Saponaria</taxon>
    </lineage>
</organism>
<evidence type="ECO:0000313" key="2">
    <source>
        <dbReference type="EMBL" id="KAK9724970.1"/>
    </source>
</evidence>
<evidence type="ECO:0000256" key="1">
    <source>
        <dbReference type="SAM" id="MobiDB-lite"/>
    </source>
</evidence>
<gene>
    <name evidence="2" type="ORF">RND81_05G112200</name>
</gene>
<feature type="region of interest" description="Disordered" evidence="1">
    <location>
        <begin position="100"/>
        <end position="143"/>
    </location>
</feature>
<reference evidence="2" key="1">
    <citation type="submission" date="2024-03" db="EMBL/GenBank/DDBJ databases">
        <title>WGS assembly of Saponaria officinalis var. Norfolk2.</title>
        <authorList>
            <person name="Jenkins J."/>
            <person name="Shu S."/>
            <person name="Grimwood J."/>
            <person name="Barry K."/>
            <person name="Goodstein D."/>
            <person name="Schmutz J."/>
            <person name="Leebens-Mack J."/>
            <person name="Osbourn A."/>
        </authorList>
    </citation>
    <scope>NUCLEOTIDE SEQUENCE [LARGE SCALE GENOMIC DNA]</scope>
    <source>
        <strain evidence="2">JIC</strain>
    </source>
</reference>
<evidence type="ECO:0000313" key="3">
    <source>
        <dbReference type="Proteomes" id="UP001443914"/>
    </source>
</evidence>
<proteinExistence type="predicted"/>
<name>A0AAW1KVH1_SAPOF</name>
<accession>A0AAW1KVH1</accession>
<dbReference type="AlphaFoldDB" id="A0AAW1KVH1"/>